<comment type="subcellular location">
    <subcellularLocation>
        <location evidence="1">Membrane</location>
    </subcellularLocation>
</comment>
<evidence type="ECO:0000256" key="2">
    <source>
        <dbReference type="ARBA" id="ARBA00006962"/>
    </source>
</evidence>
<gene>
    <name evidence="7" type="ORF">CDQ84_08265</name>
</gene>
<evidence type="ECO:0000256" key="4">
    <source>
        <dbReference type="ARBA" id="ARBA00022679"/>
    </source>
</evidence>
<keyword evidence="8" id="KW-1185">Reference proteome</keyword>
<dbReference type="Pfam" id="PF06925">
    <property type="entry name" value="MGDG_synth"/>
    <property type="match status" value="1"/>
</dbReference>
<feature type="domain" description="Glycosyl transferase family 28 C-terminal" evidence="5">
    <location>
        <begin position="205"/>
        <end position="358"/>
    </location>
</feature>
<evidence type="ECO:0000256" key="1">
    <source>
        <dbReference type="ARBA" id="ARBA00004370"/>
    </source>
</evidence>
<evidence type="ECO:0000313" key="7">
    <source>
        <dbReference type="EMBL" id="PNT99565.1"/>
    </source>
</evidence>
<accession>A0A2K2FLD0</accession>
<dbReference type="InterPro" id="IPR007235">
    <property type="entry name" value="Glyco_trans_28_C"/>
</dbReference>
<dbReference type="InterPro" id="IPR050519">
    <property type="entry name" value="Glycosyltransf_28_UgtP"/>
</dbReference>
<comment type="caution">
    <text evidence="7">The sequence shown here is derived from an EMBL/GenBank/DDBJ whole genome shotgun (WGS) entry which is preliminary data.</text>
</comment>
<dbReference type="RefSeq" id="WP_103081262.1">
    <property type="nucleotide sequence ID" value="NZ_CP021850.1"/>
</dbReference>
<dbReference type="Proteomes" id="UP000236151">
    <property type="component" value="Unassembled WGS sequence"/>
</dbReference>
<dbReference type="PANTHER" id="PTHR43025">
    <property type="entry name" value="MONOGALACTOSYLDIACYLGLYCEROL SYNTHASE"/>
    <property type="match status" value="1"/>
</dbReference>
<feature type="domain" description="Diacylglycerol glucosyltransferase N-terminal" evidence="6">
    <location>
        <begin position="14"/>
        <end position="179"/>
    </location>
</feature>
<keyword evidence="4" id="KW-0808">Transferase</keyword>
<dbReference type="PANTHER" id="PTHR43025:SF3">
    <property type="entry name" value="MONOGALACTOSYLDIACYLGLYCEROL SYNTHASE 1, CHLOROPLASTIC"/>
    <property type="match status" value="1"/>
</dbReference>
<proteinExistence type="inferred from homology"/>
<reference evidence="7 8" key="1">
    <citation type="submission" date="2017-06" db="EMBL/GenBank/DDBJ databases">
        <title>Investigating the central metabolism of Clostridium thermosuccinogenes.</title>
        <authorList>
            <person name="Koendjbiharie J.G."/>
            <person name="van Kranenburg R."/>
        </authorList>
    </citation>
    <scope>NUCLEOTIDE SEQUENCE [LARGE SCALE GENOMIC DNA]</scope>
    <source>
        <strain evidence="7 8">DSM 5806</strain>
    </source>
</reference>
<dbReference type="PROSITE" id="PS51257">
    <property type="entry name" value="PROKAR_LIPOPROTEIN"/>
    <property type="match status" value="1"/>
</dbReference>
<dbReference type="EMBL" id="NIOJ01000017">
    <property type="protein sequence ID" value="PNT99565.1"/>
    <property type="molecule type" value="Genomic_DNA"/>
</dbReference>
<organism evidence="7 8">
    <name type="scientific">Clostridium thermosuccinogenes</name>
    <dbReference type="NCBI Taxonomy" id="84032"/>
    <lineage>
        <taxon>Bacteria</taxon>
        <taxon>Bacillati</taxon>
        <taxon>Bacillota</taxon>
        <taxon>Clostridia</taxon>
        <taxon>Eubacteriales</taxon>
        <taxon>Clostridiaceae</taxon>
        <taxon>Clostridium</taxon>
    </lineage>
</organism>
<dbReference type="KEGG" id="cthd:CDO33_09505"/>
<dbReference type="GO" id="GO:0009247">
    <property type="term" value="P:glycolipid biosynthetic process"/>
    <property type="evidence" value="ECO:0007669"/>
    <property type="project" value="InterPro"/>
</dbReference>
<dbReference type="OrthoDB" id="9815663at2"/>
<protein>
    <recommendedName>
        <fullName evidence="9">Galactosyldiacylglycerol synthase</fullName>
    </recommendedName>
</protein>
<evidence type="ECO:0000259" key="5">
    <source>
        <dbReference type="Pfam" id="PF04101"/>
    </source>
</evidence>
<dbReference type="GO" id="GO:0016758">
    <property type="term" value="F:hexosyltransferase activity"/>
    <property type="evidence" value="ECO:0007669"/>
    <property type="project" value="InterPro"/>
</dbReference>
<dbReference type="Gene3D" id="3.40.50.2000">
    <property type="entry name" value="Glycogen Phosphorylase B"/>
    <property type="match status" value="1"/>
</dbReference>
<evidence type="ECO:0008006" key="9">
    <source>
        <dbReference type="Google" id="ProtNLM"/>
    </source>
</evidence>
<dbReference type="InterPro" id="IPR009695">
    <property type="entry name" value="Diacylglyc_glucosyltr_N"/>
</dbReference>
<name>A0A2K2FLD0_9CLOT</name>
<dbReference type="Pfam" id="PF04101">
    <property type="entry name" value="Glyco_tran_28_C"/>
    <property type="match status" value="1"/>
</dbReference>
<dbReference type="AlphaFoldDB" id="A0A2K2FLD0"/>
<keyword evidence="3" id="KW-0328">Glycosyltransferase</keyword>
<comment type="similarity">
    <text evidence="2">Belongs to the glycosyltransferase 28 family.</text>
</comment>
<evidence type="ECO:0000256" key="3">
    <source>
        <dbReference type="ARBA" id="ARBA00022676"/>
    </source>
</evidence>
<evidence type="ECO:0000259" key="6">
    <source>
        <dbReference type="Pfam" id="PF06925"/>
    </source>
</evidence>
<evidence type="ECO:0000313" key="8">
    <source>
        <dbReference type="Proteomes" id="UP000236151"/>
    </source>
</evidence>
<dbReference type="SUPFAM" id="SSF53756">
    <property type="entry name" value="UDP-Glycosyltransferase/glycogen phosphorylase"/>
    <property type="match status" value="1"/>
</dbReference>
<dbReference type="GO" id="GO:0016020">
    <property type="term" value="C:membrane"/>
    <property type="evidence" value="ECO:0007669"/>
    <property type="project" value="UniProtKB-SubCell"/>
</dbReference>
<sequence length="375" mass="41439">MKALILSTKTGQGHNSASMAIASCLENEGWEAIVSDVLKSGKRNVSAPVSALYDNIVLHMPALFGMLYRAGELVSSSKRHSPIYYLNSIYSGKLLDKIKSTEPQIIICPHIFSAQAITRLYEKHELSTPSVGILTDYTCSPFWEETRLDAYVIPAPQLIDEFAYKGIPREKLYPLGIPVNSCFKKTHDKAEARRLFGITADKVFTVMGGSMGYGYIRELSTLLARKMPKAQVVAVCGNNEKLFKSFTGISNIIPFQFIDNIDILMDATDVLLTKPGGLSSTEALSKRLPVVLTCPIPGGEERNADFLSSIGVAEYAKTPESAVEKAIELVFDMRKRKKMIEAQEKYINRDADRDIAKLIIKLSEKAGGRQMCKAV</sequence>